<gene>
    <name evidence="2" type="ORF">MPC4_110156</name>
    <name evidence="1" type="ORF">MTUNDRAET4_0228</name>
</gene>
<evidence type="ECO:0000313" key="4">
    <source>
        <dbReference type="Proteomes" id="UP000485880"/>
    </source>
</evidence>
<sequence>MTQDQLNIQSLHRVCARLIGARTALVNQLRGILFDRGIIIPMGVPSPIAGRVRSFRRHPV</sequence>
<dbReference type="Proteomes" id="UP000294360">
    <property type="component" value="Plasmid 3"/>
</dbReference>
<dbReference type="EMBL" id="CABFMQ020000013">
    <property type="protein sequence ID" value="VTZ48856.1"/>
    <property type="molecule type" value="Genomic_DNA"/>
</dbReference>
<protein>
    <recommendedName>
        <fullName evidence="5">Transposase</fullName>
    </recommendedName>
</protein>
<reference evidence="1 3" key="1">
    <citation type="submission" date="2019-03" db="EMBL/GenBank/DDBJ databases">
        <authorList>
            <person name="Kox A.R. M."/>
        </authorList>
    </citation>
    <scope>NUCLEOTIDE SEQUENCE [LARGE SCALE GENOMIC DNA]</scope>
    <source>
        <strain evidence="1">MTUNDRAET4 annotated genome</strain>
        <plasmid evidence="3">3</plasmid>
    </source>
</reference>
<reference evidence="2 4" key="2">
    <citation type="submission" date="2019-05" db="EMBL/GenBank/DDBJ databases">
        <authorList>
            <person name="Farhan Ul Haque M."/>
        </authorList>
    </citation>
    <scope>NUCLEOTIDE SEQUENCE [LARGE SCALE GENOMIC DNA]</scope>
    <source>
        <strain evidence="2">2</strain>
    </source>
</reference>
<organism evidence="1 3">
    <name type="scientific">Methylocella tundrae</name>
    <dbReference type="NCBI Taxonomy" id="227605"/>
    <lineage>
        <taxon>Bacteria</taxon>
        <taxon>Pseudomonadati</taxon>
        <taxon>Pseudomonadota</taxon>
        <taxon>Alphaproteobacteria</taxon>
        <taxon>Hyphomicrobiales</taxon>
        <taxon>Beijerinckiaceae</taxon>
        <taxon>Methylocella</taxon>
    </lineage>
</organism>
<evidence type="ECO:0000313" key="1">
    <source>
        <dbReference type="EMBL" id="VFU17741.1"/>
    </source>
</evidence>
<proteinExistence type="predicted"/>
<dbReference type="AlphaFoldDB" id="A0A4V6INB0"/>
<evidence type="ECO:0008006" key="5">
    <source>
        <dbReference type="Google" id="ProtNLM"/>
    </source>
</evidence>
<keyword evidence="1" id="KW-0614">Plasmid</keyword>
<accession>A0A4V6INB0</accession>
<dbReference type="Proteomes" id="UP000485880">
    <property type="component" value="Unassembled WGS sequence"/>
</dbReference>
<dbReference type="KEGG" id="mtun:MTUNDRAET4_0228.2"/>
<keyword evidence="4" id="KW-1185">Reference proteome</keyword>
<evidence type="ECO:0000313" key="2">
    <source>
        <dbReference type="EMBL" id="VTZ48856.1"/>
    </source>
</evidence>
<evidence type="ECO:0000313" key="3">
    <source>
        <dbReference type="Proteomes" id="UP000294360"/>
    </source>
</evidence>
<name>A0A4V6INB0_METTU</name>
<dbReference type="EMBL" id="LR536452">
    <property type="protein sequence ID" value="VFU17741.1"/>
    <property type="molecule type" value="Genomic_DNA"/>
</dbReference>
<geneLocation type="plasmid" evidence="1 3">
    <name>3</name>
</geneLocation>